<dbReference type="PANTHER" id="PTHR43441">
    <property type="entry name" value="RIBOSOMAL-PROTEIN-SERINE ACETYLTRANSFERASE"/>
    <property type="match status" value="1"/>
</dbReference>
<dbReference type="InterPro" id="IPR051908">
    <property type="entry name" value="Ribosomal_N-acetyltransferase"/>
</dbReference>
<keyword evidence="3" id="KW-1185">Reference proteome</keyword>
<dbReference type="PANTHER" id="PTHR43441:SF2">
    <property type="entry name" value="FAMILY ACETYLTRANSFERASE, PUTATIVE (AFU_ORTHOLOGUE AFUA_7G00850)-RELATED"/>
    <property type="match status" value="1"/>
</dbReference>
<gene>
    <name evidence="2" type="ORF">BKE30_07475</name>
</gene>
<comment type="caution">
    <text evidence="2">The sequence shown here is derived from an EMBL/GenBank/DDBJ whole genome shotgun (WGS) entry which is preliminary data.</text>
</comment>
<dbReference type="STRING" id="1907941.BKE30_07475"/>
<proteinExistence type="predicted"/>
<dbReference type="GO" id="GO:1990189">
    <property type="term" value="F:protein N-terminal-serine acetyltransferase activity"/>
    <property type="evidence" value="ECO:0007669"/>
    <property type="project" value="TreeGrafter"/>
</dbReference>
<reference evidence="2 3" key="1">
    <citation type="submission" date="2016-10" db="EMBL/GenBank/DDBJ databases">
        <title>Draft Genome sequence of Alkanindiges sp. strain H1.</title>
        <authorList>
            <person name="Subhash Y."/>
            <person name="Lee S."/>
        </authorList>
    </citation>
    <scope>NUCLEOTIDE SEQUENCE [LARGE SCALE GENOMIC DNA]</scope>
    <source>
        <strain evidence="2 3">H1</strain>
    </source>
</reference>
<dbReference type="Gene3D" id="3.40.630.30">
    <property type="match status" value="1"/>
</dbReference>
<dbReference type="SUPFAM" id="SSF55729">
    <property type="entry name" value="Acyl-CoA N-acyltransferases (Nat)"/>
    <property type="match status" value="1"/>
</dbReference>
<feature type="domain" description="N-acetyltransferase" evidence="1">
    <location>
        <begin position="51"/>
        <end position="180"/>
    </location>
</feature>
<dbReference type="RefSeq" id="WP_076877984.1">
    <property type="nucleotide sequence ID" value="NZ_MLCN01000017.1"/>
</dbReference>
<dbReference type="FunFam" id="3.40.630.30:FF:000047">
    <property type="entry name" value="Acetyltransferase, GNAT family"/>
    <property type="match status" value="1"/>
</dbReference>
<dbReference type="Proteomes" id="UP000192132">
    <property type="component" value="Unassembled WGS sequence"/>
</dbReference>
<dbReference type="InterPro" id="IPR016181">
    <property type="entry name" value="Acyl_CoA_acyltransferase"/>
</dbReference>
<name>A0A1S8CUE7_9GAMM</name>
<dbReference type="OrthoDB" id="5295305at2"/>
<evidence type="ECO:0000259" key="1">
    <source>
        <dbReference type="Pfam" id="PF13302"/>
    </source>
</evidence>
<dbReference type="GO" id="GO:0008999">
    <property type="term" value="F:protein-N-terminal-alanine acetyltransferase activity"/>
    <property type="evidence" value="ECO:0007669"/>
    <property type="project" value="TreeGrafter"/>
</dbReference>
<protein>
    <recommendedName>
        <fullName evidence="1">N-acetyltransferase domain-containing protein</fullName>
    </recommendedName>
</protein>
<dbReference type="GO" id="GO:0005737">
    <property type="term" value="C:cytoplasm"/>
    <property type="evidence" value="ECO:0007669"/>
    <property type="project" value="TreeGrafter"/>
</dbReference>
<evidence type="ECO:0000313" key="3">
    <source>
        <dbReference type="Proteomes" id="UP000192132"/>
    </source>
</evidence>
<dbReference type="AlphaFoldDB" id="A0A1S8CUE7"/>
<sequence length="241" mass="27622">MNKILVPHLYTEFNPFGQPVGQLLENWQGATKPLPQLLNGQHSQLIPVSFEQHADALWALVNQEPDASCWTYLPYGPFASQALFNNWLQIILAEDLLLYGIFTSGQIQGWCALMRADCKAGSIEIGHVYYSLGLRRTLAATEALFLLMQQVFALDYRRCEWKCNDLNLPSKQAALRLGFKYEGLFRQATVVKGHNRNTAWFSMLDSEWPQYEHALRRWLNPDNFDAAGQQKLSLQQCRNDL</sequence>
<dbReference type="EMBL" id="MLCN01000017">
    <property type="protein sequence ID" value="ONG40573.1"/>
    <property type="molecule type" value="Genomic_DNA"/>
</dbReference>
<dbReference type="InterPro" id="IPR000182">
    <property type="entry name" value="GNAT_dom"/>
</dbReference>
<dbReference type="Pfam" id="PF13302">
    <property type="entry name" value="Acetyltransf_3"/>
    <property type="match status" value="1"/>
</dbReference>
<accession>A0A1S8CUE7</accession>
<organism evidence="2 3">
    <name type="scientific">Alkanindiges hydrocarboniclasticus</name>
    <dbReference type="NCBI Taxonomy" id="1907941"/>
    <lineage>
        <taxon>Bacteria</taxon>
        <taxon>Pseudomonadati</taxon>
        <taxon>Pseudomonadota</taxon>
        <taxon>Gammaproteobacteria</taxon>
        <taxon>Moraxellales</taxon>
        <taxon>Moraxellaceae</taxon>
        <taxon>Alkanindiges</taxon>
    </lineage>
</organism>
<evidence type="ECO:0000313" key="2">
    <source>
        <dbReference type="EMBL" id="ONG40573.1"/>
    </source>
</evidence>